<evidence type="ECO:0000313" key="9">
    <source>
        <dbReference type="Proteomes" id="UP000232323"/>
    </source>
</evidence>
<name>A0A250WQR5_9CHLO</name>
<dbReference type="OrthoDB" id="552673at2759"/>
<dbReference type="InterPro" id="IPR051140">
    <property type="entry name" value="GATA_TF"/>
</dbReference>
<dbReference type="Pfam" id="PF00320">
    <property type="entry name" value="GATA"/>
    <property type="match status" value="1"/>
</dbReference>
<accession>A0A250WQR5</accession>
<dbReference type="GO" id="GO:0008270">
    <property type="term" value="F:zinc ion binding"/>
    <property type="evidence" value="ECO:0007669"/>
    <property type="project" value="UniProtKB-KW"/>
</dbReference>
<dbReference type="STRING" id="1157962.A0A250WQR5"/>
<protein>
    <recommendedName>
        <fullName evidence="7">GATA-type domain-containing protein</fullName>
    </recommendedName>
</protein>
<keyword evidence="2" id="KW-0479">Metal-binding</keyword>
<organism evidence="8 9">
    <name type="scientific">Chlamydomonas eustigma</name>
    <dbReference type="NCBI Taxonomy" id="1157962"/>
    <lineage>
        <taxon>Eukaryota</taxon>
        <taxon>Viridiplantae</taxon>
        <taxon>Chlorophyta</taxon>
        <taxon>core chlorophytes</taxon>
        <taxon>Chlorophyceae</taxon>
        <taxon>CS clade</taxon>
        <taxon>Chlamydomonadales</taxon>
        <taxon>Chlamydomonadaceae</taxon>
        <taxon>Chlamydomonas</taxon>
    </lineage>
</organism>
<evidence type="ECO:0000256" key="2">
    <source>
        <dbReference type="ARBA" id="ARBA00022723"/>
    </source>
</evidence>
<sequence>MSTTDIASPSTFCQKEQEAMVGSNLNPCHECMDLLGHSEIHQSYCPIILSQEQSAARWDAERWDTCVEDLCPYIPTSAQSWLHQTCSRVDHDEGARPMGQSQCLIMKAGEDDILPGAINIELINIDEDVCQPTLMNQQEASAALGHANGVATNLRPFYPVLKADCNDHTWTHPSSPPISCNGSPGSSSRSMASTSQSYASLFEGAPRMPSPIMKEEPFNCIQGAQYTELKSISEEPARSMSSSFGVECGSLRELQDASDVSRGSGELLSTEQLFLFPGQEFTRVATSPGTSTKKRHSARPQRASALSYSNSLHNGDAYLQASELSVVPKKRNGSGYQAGVTFPNPRGLACSFCGATMTPVWRAGPDGPKTLCNACGVRYMKVAKKK</sequence>
<dbReference type="InterPro" id="IPR000679">
    <property type="entry name" value="Znf_GATA"/>
</dbReference>
<feature type="region of interest" description="Disordered" evidence="6">
    <location>
        <begin position="284"/>
        <end position="304"/>
    </location>
</feature>
<evidence type="ECO:0000256" key="6">
    <source>
        <dbReference type="SAM" id="MobiDB-lite"/>
    </source>
</evidence>
<feature type="compositionally biased region" description="Low complexity" evidence="6">
    <location>
        <begin position="177"/>
        <end position="195"/>
    </location>
</feature>
<feature type="region of interest" description="Disordered" evidence="6">
    <location>
        <begin position="173"/>
        <end position="195"/>
    </location>
</feature>
<dbReference type="InterPro" id="IPR013088">
    <property type="entry name" value="Znf_NHR/GATA"/>
</dbReference>
<dbReference type="SMART" id="SM00401">
    <property type="entry name" value="ZnF_GATA"/>
    <property type="match status" value="1"/>
</dbReference>
<dbReference type="CDD" id="cd00202">
    <property type="entry name" value="ZnF_GATA"/>
    <property type="match status" value="1"/>
</dbReference>
<evidence type="ECO:0000313" key="8">
    <source>
        <dbReference type="EMBL" id="GAX72890.1"/>
    </source>
</evidence>
<dbReference type="GO" id="GO:0043565">
    <property type="term" value="F:sequence-specific DNA binding"/>
    <property type="evidence" value="ECO:0007669"/>
    <property type="project" value="InterPro"/>
</dbReference>
<keyword evidence="9" id="KW-1185">Reference proteome</keyword>
<dbReference type="AlphaFoldDB" id="A0A250WQR5"/>
<dbReference type="PANTHER" id="PTHR45658:SF18">
    <property type="entry name" value="PROTEIN GAT2"/>
    <property type="match status" value="1"/>
</dbReference>
<dbReference type="PROSITE" id="PS50114">
    <property type="entry name" value="GATA_ZN_FINGER_2"/>
    <property type="match status" value="1"/>
</dbReference>
<evidence type="ECO:0000256" key="3">
    <source>
        <dbReference type="ARBA" id="ARBA00022771"/>
    </source>
</evidence>
<comment type="caution">
    <text evidence="8">The sequence shown here is derived from an EMBL/GenBank/DDBJ whole genome shotgun (WGS) entry which is preliminary data.</text>
</comment>
<reference evidence="8 9" key="1">
    <citation type="submission" date="2017-08" db="EMBL/GenBank/DDBJ databases">
        <title>Acidophilic green algal genome provides insights into adaptation to an acidic environment.</title>
        <authorList>
            <person name="Hirooka S."/>
            <person name="Hirose Y."/>
            <person name="Kanesaki Y."/>
            <person name="Higuchi S."/>
            <person name="Fujiwara T."/>
            <person name="Onuma R."/>
            <person name="Era A."/>
            <person name="Ohbayashi R."/>
            <person name="Uzuka A."/>
            <person name="Nozaki H."/>
            <person name="Yoshikawa H."/>
            <person name="Miyagishima S.Y."/>
        </authorList>
    </citation>
    <scope>NUCLEOTIDE SEQUENCE [LARGE SCALE GENOMIC DNA]</scope>
    <source>
        <strain evidence="8 9">NIES-2499</strain>
    </source>
</reference>
<gene>
    <name evidence="8" type="ORF">CEUSTIGMA_g345.t1</name>
</gene>
<keyword evidence="4" id="KW-0862">Zinc</keyword>
<comment type="similarity">
    <text evidence="1">Belongs to the type IV zinc-finger family. Class A subfamily.</text>
</comment>
<proteinExistence type="inferred from homology"/>
<feature type="domain" description="GATA-type" evidence="7">
    <location>
        <begin position="344"/>
        <end position="379"/>
    </location>
</feature>
<dbReference type="PANTHER" id="PTHR45658">
    <property type="entry name" value="GATA TRANSCRIPTION FACTOR"/>
    <property type="match status" value="1"/>
</dbReference>
<keyword evidence="3 5" id="KW-0863">Zinc-finger</keyword>
<dbReference type="GO" id="GO:0006355">
    <property type="term" value="P:regulation of DNA-templated transcription"/>
    <property type="evidence" value="ECO:0007669"/>
    <property type="project" value="InterPro"/>
</dbReference>
<dbReference type="EMBL" id="BEGY01000001">
    <property type="protein sequence ID" value="GAX72890.1"/>
    <property type="molecule type" value="Genomic_DNA"/>
</dbReference>
<dbReference type="Proteomes" id="UP000232323">
    <property type="component" value="Unassembled WGS sequence"/>
</dbReference>
<dbReference type="SUPFAM" id="SSF57716">
    <property type="entry name" value="Glucocorticoid receptor-like (DNA-binding domain)"/>
    <property type="match status" value="1"/>
</dbReference>
<evidence type="ECO:0000256" key="1">
    <source>
        <dbReference type="ARBA" id="ARBA00005694"/>
    </source>
</evidence>
<evidence type="ECO:0000256" key="5">
    <source>
        <dbReference type="PROSITE-ProRule" id="PRU00094"/>
    </source>
</evidence>
<evidence type="ECO:0000259" key="7">
    <source>
        <dbReference type="PROSITE" id="PS50114"/>
    </source>
</evidence>
<dbReference type="Gene3D" id="3.30.50.10">
    <property type="entry name" value="Erythroid Transcription Factor GATA-1, subunit A"/>
    <property type="match status" value="1"/>
</dbReference>
<evidence type="ECO:0000256" key="4">
    <source>
        <dbReference type="ARBA" id="ARBA00022833"/>
    </source>
</evidence>